<name>A0A285J6G7_9ACTN</name>
<reference evidence="1 2" key="1">
    <citation type="submission" date="2017-09" db="EMBL/GenBank/DDBJ databases">
        <authorList>
            <person name="Ehlers B."/>
            <person name="Leendertz F.H."/>
        </authorList>
    </citation>
    <scope>NUCLEOTIDE SEQUENCE [LARGE SCALE GENOMIC DNA]</scope>
    <source>
        <strain evidence="1 2">CGMCC 4.6857</strain>
    </source>
</reference>
<organism evidence="1 2">
    <name type="scientific">Paractinoplanes atraurantiacus</name>
    <dbReference type="NCBI Taxonomy" id="1036182"/>
    <lineage>
        <taxon>Bacteria</taxon>
        <taxon>Bacillati</taxon>
        <taxon>Actinomycetota</taxon>
        <taxon>Actinomycetes</taxon>
        <taxon>Micromonosporales</taxon>
        <taxon>Micromonosporaceae</taxon>
        <taxon>Paractinoplanes</taxon>
    </lineage>
</organism>
<dbReference type="RefSeq" id="WP_179855385.1">
    <property type="nucleotide sequence ID" value="NZ_OBDY01000015.1"/>
</dbReference>
<dbReference type="EMBL" id="OBDY01000015">
    <property type="protein sequence ID" value="SNY54946.1"/>
    <property type="molecule type" value="Genomic_DNA"/>
</dbReference>
<evidence type="ECO:0000313" key="1">
    <source>
        <dbReference type="EMBL" id="SNY54946.1"/>
    </source>
</evidence>
<dbReference type="AlphaFoldDB" id="A0A285J6G7"/>
<keyword evidence="2" id="KW-1185">Reference proteome</keyword>
<sequence length="112" mass="12327">MSDDLFALHEASLIESWRQLASVDPVGEVAVDAGAVTMAHSHPALCNALLRTPEGLSRIRKVFAGRHHAVWVREPQAGLDRALESAGYQRDERTVPMVLDLRAWNGTTGRSR</sequence>
<dbReference type="Proteomes" id="UP000219612">
    <property type="component" value="Unassembled WGS sequence"/>
</dbReference>
<evidence type="ECO:0008006" key="3">
    <source>
        <dbReference type="Google" id="ProtNLM"/>
    </source>
</evidence>
<protein>
    <recommendedName>
        <fullName evidence="3">GNAT family N-acetyltransferase</fullName>
    </recommendedName>
</protein>
<evidence type="ECO:0000313" key="2">
    <source>
        <dbReference type="Proteomes" id="UP000219612"/>
    </source>
</evidence>
<proteinExistence type="predicted"/>
<dbReference type="Gene3D" id="3.40.630.30">
    <property type="match status" value="1"/>
</dbReference>
<gene>
    <name evidence="1" type="ORF">SAMN05421748_115202</name>
</gene>
<accession>A0A285J6G7</accession>